<dbReference type="PROSITE" id="PS51885">
    <property type="entry name" value="NEPRILYSIN"/>
    <property type="match status" value="1"/>
</dbReference>
<dbReference type="InterPro" id="IPR000718">
    <property type="entry name" value="Peptidase_M13"/>
</dbReference>
<protein>
    <submittedName>
        <fullName evidence="1">Putative peptidase family m13 includes neprilysin</fullName>
    </submittedName>
</protein>
<dbReference type="PANTHER" id="PTHR11733:SF241">
    <property type="entry name" value="GH26575P-RELATED"/>
    <property type="match status" value="1"/>
</dbReference>
<dbReference type="EMBL" id="GBBK01001175">
    <property type="protein sequence ID" value="JAC23307.1"/>
    <property type="molecule type" value="mRNA"/>
</dbReference>
<dbReference type="Gene3D" id="1.10.1380.10">
    <property type="entry name" value="Neutral endopeptidase , domain2"/>
    <property type="match status" value="1"/>
</dbReference>
<dbReference type="GO" id="GO:0016485">
    <property type="term" value="P:protein processing"/>
    <property type="evidence" value="ECO:0007669"/>
    <property type="project" value="TreeGrafter"/>
</dbReference>
<dbReference type="GO" id="GO:0005886">
    <property type="term" value="C:plasma membrane"/>
    <property type="evidence" value="ECO:0007669"/>
    <property type="project" value="TreeGrafter"/>
</dbReference>
<dbReference type="Gene3D" id="3.40.390.10">
    <property type="entry name" value="Collagenase (Catalytic Domain)"/>
    <property type="match status" value="1"/>
</dbReference>
<dbReference type="AlphaFoldDB" id="A0A023FNH8"/>
<dbReference type="GO" id="GO:0004222">
    <property type="term" value="F:metalloendopeptidase activity"/>
    <property type="evidence" value="ECO:0007669"/>
    <property type="project" value="InterPro"/>
</dbReference>
<dbReference type="PANTHER" id="PTHR11733">
    <property type="entry name" value="ZINC METALLOPROTEASE FAMILY M13 NEPRILYSIN-RELATED"/>
    <property type="match status" value="1"/>
</dbReference>
<dbReference type="SUPFAM" id="SSF55486">
    <property type="entry name" value="Metalloproteases ('zincins'), catalytic domain"/>
    <property type="match status" value="1"/>
</dbReference>
<name>A0A023FNH8_AMBCJ</name>
<accession>A0A023FNH8</accession>
<organism evidence="1">
    <name type="scientific">Amblyomma cajennense</name>
    <name type="common">Cayenne tick</name>
    <name type="synonym">Acarus cajennensis</name>
    <dbReference type="NCBI Taxonomy" id="34607"/>
    <lineage>
        <taxon>Eukaryota</taxon>
        <taxon>Metazoa</taxon>
        <taxon>Ecdysozoa</taxon>
        <taxon>Arthropoda</taxon>
        <taxon>Chelicerata</taxon>
        <taxon>Arachnida</taxon>
        <taxon>Acari</taxon>
        <taxon>Parasitiformes</taxon>
        <taxon>Ixodida</taxon>
        <taxon>Ixodoidea</taxon>
        <taxon>Ixodidae</taxon>
        <taxon>Amblyomminae</taxon>
        <taxon>Amblyomma</taxon>
    </lineage>
</organism>
<dbReference type="InterPro" id="IPR024079">
    <property type="entry name" value="MetalloPept_cat_dom_sf"/>
</dbReference>
<reference evidence="1" key="1">
    <citation type="submission" date="2014-03" db="EMBL/GenBank/DDBJ databases">
        <title>The sialotranscriptome of Amblyomma triste, Amblyomma parvum and Amblyomma cajennense ticks, uncovered by 454-based RNA-seq.</title>
        <authorList>
            <person name="Garcia G.R."/>
            <person name="Gardinassi L.G."/>
            <person name="Ribeiro J.M."/>
            <person name="Anatriello E."/>
            <person name="Ferreira B.R."/>
            <person name="Moreira H.N."/>
            <person name="Mafra C."/>
            <person name="Olegario M.M."/>
            <person name="Szabo P.J."/>
            <person name="Miranda-Santos I.K."/>
            <person name="Maruyama S.R."/>
        </authorList>
    </citation>
    <scope>NUCLEOTIDE SEQUENCE</scope>
    <source>
        <strain evidence="1">Uberlandia</strain>
        <tissue evidence="1">Salivary glands</tissue>
    </source>
</reference>
<evidence type="ECO:0000313" key="1">
    <source>
        <dbReference type="EMBL" id="JAC23307.1"/>
    </source>
</evidence>
<sequence>MINFIMSSFTKIVTENEWMSVKTKKKVTERLSRMELIIGYPDWMLDDAEVNGLYKFIPHLTENASFVEHLIWMQDNSRNQQLLKLKPEFEEKEFADVALFSHMYYIERNDTLVLPAAALVQYYKRPPMPRALNFGTVGALAGFLMVNVFDRFDTFLVADKENSTGRKLVTEEFWDQETKKKLLSSIRLFEE</sequence>
<dbReference type="InterPro" id="IPR042089">
    <property type="entry name" value="Peptidase_M13_dom_2"/>
</dbReference>
<proteinExistence type="evidence at transcript level"/>